<protein>
    <recommendedName>
        <fullName evidence="4">HTH luxR-type domain-containing protein</fullName>
    </recommendedName>
</protein>
<dbReference type="CDD" id="cd06170">
    <property type="entry name" value="LuxR_C_like"/>
    <property type="match status" value="1"/>
</dbReference>
<dbReference type="Proteomes" id="UP001500552">
    <property type="component" value="Unassembled WGS sequence"/>
</dbReference>
<proteinExistence type="predicted"/>
<comment type="caution">
    <text evidence="5">The sequence shown here is derived from an EMBL/GenBank/DDBJ whole genome shotgun (WGS) entry which is preliminary data.</text>
</comment>
<evidence type="ECO:0000256" key="1">
    <source>
        <dbReference type="ARBA" id="ARBA00023015"/>
    </source>
</evidence>
<sequence length="87" mass="9827">MLYTYHHEIGLETQVPLIVKPKPLLTKRETEILKLIAEEYSSLEIADSLSISIKTVDTHRKSLIKKIGARNVVGLVKYALQLQIATL</sequence>
<keyword evidence="6" id="KW-1185">Reference proteome</keyword>
<keyword evidence="2" id="KW-0238">DNA-binding</keyword>
<dbReference type="PROSITE" id="PS50043">
    <property type="entry name" value="HTH_LUXR_2"/>
    <property type="match status" value="1"/>
</dbReference>
<dbReference type="InterPro" id="IPR016032">
    <property type="entry name" value="Sig_transdc_resp-reg_C-effctor"/>
</dbReference>
<dbReference type="InterPro" id="IPR000792">
    <property type="entry name" value="Tscrpt_reg_LuxR_C"/>
</dbReference>
<keyword evidence="3" id="KW-0804">Transcription</keyword>
<organism evidence="5 6">
    <name type="scientific">Pontibacter saemangeumensis</name>
    <dbReference type="NCBI Taxonomy" id="1084525"/>
    <lineage>
        <taxon>Bacteria</taxon>
        <taxon>Pseudomonadati</taxon>
        <taxon>Bacteroidota</taxon>
        <taxon>Cytophagia</taxon>
        <taxon>Cytophagales</taxon>
        <taxon>Hymenobacteraceae</taxon>
        <taxon>Pontibacter</taxon>
    </lineage>
</organism>
<accession>A0ABP8LXK5</accession>
<dbReference type="SUPFAM" id="SSF46894">
    <property type="entry name" value="C-terminal effector domain of the bipartite response regulators"/>
    <property type="match status" value="1"/>
</dbReference>
<name>A0ABP8LXK5_9BACT</name>
<reference evidence="6" key="1">
    <citation type="journal article" date="2019" name="Int. J. Syst. Evol. Microbiol.">
        <title>The Global Catalogue of Microorganisms (GCM) 10K type strain sequencing project: providing services to taxonomists for standard genome sequencing and annotation.</title>
        <authorList>
            <consortium name="The Broad Institute Genomics Platform"/>
            <consortium name="The Broad Institute Genome Sequencing Center for Infectious Disease"/>
            <person name="Wu L."/>
            <person name="Ma J."/>
        </authorList>
    </citation>
    <scope>NUCLEOTIDE SEQUENCE [LARGE SCALE GENOMIC DNA]</scope>
    <source>
        <strain evidence="6">JCM 17926</strain>
    </source>
</reference>
<evidence type="ECO:0000313" key="6">
    <source>
        <dbReference type="Proteomes" id="UP001500552"/>
    </source>
</evidence>
<dbReference type="Pfam" id="PF00196">
    <property type="entry name" value="GerE"/>
    <property type="match status" value="1"/>
</dbReference>
<dbReference type="EMBL" id="BAABHC010000026">
    <property type="protein sequence ID" value="GAA4439675.1"/>
    <property type="molecule type" value="Genomic_DNA"/>
</dbReference>
<gene>
    <name evidence="5" type="ORF">GCM10023188_36180</name>
</gene>
<evidence type="ECO:0000256" key="2">
    <source>
        <dbReference type="ARBA" id="ARBA00023125"/>
    </source>
</evidence>
<evidence type="ECO:0000259" key="4">
    <source>
        <dbReference type="PROSITE" id="PS50043"/>
    </source>
</evidence>
<dbReference type="InterPro" id="IPR036388">
    <property type="entry name" value="WH-like_DNA-bd_sf"/>
</dbReference>
<dbReference type="SMART" id="SM00421">
    <property type="entry name" value="HTH_LUXR"/>
    <property type="match status" value="1"/>
</dbReference>
<keyword evidence="1" id="KW-0805">Transcription regulation</keyword>
<dbReference type="Gene3D" id="1.10.10.10">
    <property type="entry name" value="Winged helix-like DNA-binding domain superfamily/Winged helix DNA-binding domain"/>
    <property type="match status" value="1"/>
</dbReference>
<evidence type="ECO:0000256" key="3">
    <source>
        <dbReference type="ARBA" id="ARBA00023163"/>
    </source>
</evidence>
<dbReference type="PRINTS" id="PR00038">
    <property type="entry name" value="HTHLUXR"/>
</dbReference>
<feature type="domain" description="HTH luxR-type" evidence="4">
    <location>
        <begin position="18"/>
        <end position="83"/>
    </location>
</feature>
<evidence type="ECO:0000313" key="5">
    <source>
        <dbReference type="EMBL" id="GAA4439675.1"/>
    </source>
</evidence>
<dbReference type="PANTHER" id="PTHR44688">
    <property type="entry name" value="DNA-BINDING TRANSCRIPTIONAL ACTIVATOR DEVR_DOSR"/>
    <property type="match status" value="1"/>
</dbReference>
<dbReference type="PANTHER" id="PTHR44688:SF16">
    <property type="entry name" value="DNA-BINDING TRANSCRIPTIONAL ACTIVATOR DEVR_DOSR"/>
    <property type="match status" value="1"/>
</dbReference>